<dbReference type="AlphaFoldDB" id="A0A562BT31"/>
<feature type="region of interest" description="Disordered" evidence="1">
    <location>
        <begin position="268"/>
        <end position="292"/>
    </location>
</feature>
<dbReference type="Proteomes" id="UP000318141">
    <property type="component" value="Unassembled WGS sequence"/>
</dbReference>
<sequence length="292" mass="33016">MDHLNDEELAAVSALLSSERLSTFERLAGSNRGAIALHQEMLRLAAALMTVTAVVEIALRNAVCDQLTEHFGTADWLRNPPERFVWGGEERQKIRRAEKSARQAAYAKLTQEQKRSLDAVAYENQGGVAPPGTPDDEQSKARQAAIQVPMGQVVAQLTMYFWKRLFSPDYEQSLWRPALKRVFPHKAITRPEVARHLEAIYQCRNRIAHHEPVYGRRLRETEAAFDFVARHLGVRGIDGATPLEKLLQPEMAELHDRAEAMRGRIQALQGETNQTPQLRCESSEDRSSTNEQ</sequence>
<gene>
    <name evidence="2" type="ORF">L602_001500000830</name>
</gene>
<evidence type="ECO:0000256" key="1">
    <source>
        <dbReference type="SAM" id="MobiDB-lite"/>
    </source>
</evidence>
<keyword evidence="3" id="KW-1185">Reference proteome</keyword>
<dbReference type="OrthoDB" id="9813050at2"/>
<protein>
    <submittedName>
        <fullName evidence="2">Abi-like protein</fullName>
    </submittedName>
</protein>
<dbReference type="EMBL" id="VLJN01000007">
    <property type="protein sequence ID" value="TWG87950.1"/>
    <property type="molecule type" value="Genomic_DNA"/>
</dbReference>
<accession>A0A562BT31</accession>
<evidence type="ECO:0000313" key="3">
    <source>
        <dbReference type="Proteomes" id="UP000318141"/>
    </source>
</evidence>
<name>A0A562BT31_9BURK</name>
<reference evidence="2 3" key="1">
    <citation type="submission" date="2019-07" db="EMBL/GenBank/DDBJ databases">
        <title>Genome sequencing of lignin-degrading bacterial isolates.</title>
        <authorList>
            <person name="Gladden J."/>
        </authorList>
    </citation>
    <scope>NUCLEOTIDE SEQUENCE [LARGE SCALE GENOMIC DNA]</scope>
    <source>
        <strain evidence="2 3">J11</strain>
    </source>
</reference>
<comment type="caution">
    <text evidence="2">The sequence shown here is derived from an EMBL/GenBank/DDBJ whole genome shotgun (WGS) entry which is preliminary data.</text>
</comment>
<proteinExistence type="predicted"/>
<organism evidence="2 3">
    <name type="scientific">Cupriavidus gilardii J11</name>
    <dbReference type="NCBI Taxonomy" id="936133"/>
    <lineage>
        <taxon>Bacteria</taxon>
        <taxon>Pseudomonadati</taxon>
        <taxon>Pseudomonadota</taxon>
        <taxon>Betaproteobacteria</taxon>
        <taxon>Burkholderiales</taxon>
        <taxon>Burkholderiaceae</taxon>
        <taxon>Cupriavidus</taxon>
    </lineage>
</organism>
<feature type="compositionally biased region" description="Basic and acidic residues" evidence="1">
    <location>
        <begin position="281"/>
        <end position="292"/>
    </location>
</feature>
<evidence type="ECO:0000313" key="2">
    <source>
        <dbReference type="EMBL" id="TWG87950.1"/>
    </source>
</evidence>